<evidence type="ECO:0000313" key="2">
    <source>
        <dbReference type="Proteomes" id="UP000037460"/>
    </source>
</evidence>
<dbReference type="EMBL" id="JWZX01001819">
    <property type="protein sequence ID" value="KOO32243.1"/>
    <property type="molecule type" value="Genomic_DNA"/>
</dbReference>
<organism evidence="1 2">
    <name type="scientific">Chrysochromulina tobinii</name>
    <dbReference type="NCBI Taxonomy" id="1460289"/>
    <lineage>
        <taxon>Eukaryota</taxon>
        <taxon>Haptista</taxon>
        <taxon>Haptophyta</taxon>
        <taxon>Prymnesiophyceae</taxon>
        <taxon>Prymnesiales</taxon>
        <taxon>Chrysochromulinaceae</taxon>
        <taxon>Chrysochromulina</taxon>
    </lineage>
</organism>
<reference evidence="2" key="1">
    <citation type="journal article" date="2015" name="PLoS Genet.">
        <title>Genome Sequence and Transcriptome Analyses of Chrysochromulina tobin: Metabolic Tools for Enhanced Algal Fitness in the Prominent Order Prymnesiales (Haptophyceae).</title>
        <authorList>
            <person name="Hovde B.T."/>
            <person name="Deodato C.R."/>
            <person name="Hunsperger H.M."/>
            <person name="Ryken S.A."/>
            <person name="Yost W."/>
            <person name="Jha R.K."/>
            <person name="Patterson J."/>
            <person name="Monnat R.J. Jr."/>
            <person name="Barlow S.B."/>
            <person name="Starkenburg S.R."/>
            <person name="Cattolico R.A."/>
        </authorList>
    </citation>
    <scope>NUCLEOTIDE SEQUENCE</scope>
    <source>
        <strain evidence="2">CCMP291</strain>
    </source>
</reference>
<comment type="caution">
    <text evidence="1">The sequence shown here is derived from an EMBL/GenBank/DDBJ whole genome shotgun (WGS) entry which is preliminary data.</text>
</comment>
<dbReference type="OrthoDB" id="10558913at2759"/>
<keyword evidence="2" id="KW-1185">Reference proteome</keyword>
<proteinExistence type="predicted"/>
<sequence length="93" mass="10427">MDVFALLKAEDDNPRGQAGGRYLSGDSLEAAAAAEQRRLEIKAARWTKGRQEEGILHLIKAKTLFQRLKLPEPSNVVDDERLWHGSGQCRGRK</sequence>
<dbReference type="Proteomes" id="UP000037460">
    <property type="component" value="Unassembled WGS sequence"/>
</dbReference>
<protein>
    <submittedName>
        <fullName evidence="1">Uncharacterized protein</fullName>
    </submittedName>
</protein>
<evidence type="ECO:0000313" key="1">
    <source>
        <dbReference type="EMBL" id="KOO32243.1"/>
    </source>
</evidence>
<gene>
    <name evidence="1" type="ORF">Ctob_013645</name>
</gene>
<dbReference type="AlphaFoldDB" id="A0A0M0K1H5"/>
<accession>A0A0M0K1H5</accession>
<name>A0A0M0K1H5_9EUKA</name>